<gene>
    <name evidence="1" type="ORF">CAG99_06235</name>
</gene>
<dbReference type="KEGG" id="smao:CAG99_06235"/>
<proteinExistence type="predicted"/>
<protein>
    <submittedName>
        <fullName evidence="1">Uncharacterized protein</fullName>
    </submittedName>
</protein>
<dbReference type="AlphaFoldDB" id="A0A1W7CUY8"/>
<name>A0A1W7CUY8_9ACTN</name>
<sequence length="111" mass="11088">MSGDIHFGDRVSMDGGQGNSGIVHYHGAAPADAREAYQELFRAITVLRGQVTPENRAVLDESVAAIGTGEDAEPGVVGRALATIAGVAALVGAAGAPVVAAVQQVTALLAP</sequence>
<dbReference type="Proteomes" id="UP000194218">
    <property type="component" value="Chromosome"/>
</dbReference>
<accession>A0A1W7CUY8</accession>
<keyword evidence="2" id="KW-1185">Reference proteome</keyword>
<evidence type="ECO:0000313" key="1">
    <source>
        <dbReference type="EMBL" id="ARQ68506.1"/>
    </source>
</evidence>
<evidence type="ECO:0000313" key="2">
    <source>
        <dbReference type="Proteomes" id="UP000194218"/>
    </source>
</evidence>
<reference evidence="1 2" key="1">
    <citation type="submission" date="2017-05" db="EMBL/GenBank/DDBJ databases">
        <title>Complete genome sequence of Streptomyces sp. SCSIO 03032 revealed the diverse biosynthetic pathways for its bioactive secondary metabolites.</title>
        <authorList>
            <person name="Ma L."/>
            <person name="Zhu Y."/>
            <person name="Zhang W."/>
            <person name="Zhang G."/>
            <person name="Tian X."/>
            <person name="Zhang S."/>
            <person name="Zhang C."/>
        </authorList>
    </citation>
    <scope>NUCLEOTIDE SEQUENCE [LARGE SCALE GENOMIC DNA]</scope>
    <source>
        <strain evidence="1 2">SCSIO 03032</strain>
    </source>
</reference>
<dbReference type="RefSeq" id="WP_086158014.1">
    <property type="nucleotide sequence ID" value="NZ_CP021121.1"/>
</dbReference>
<organism evidence="1 2">
    <name type="scientific">Streptomyces marincola</name>
    <dbReference type="NCBI Taxonomy" id="2878388"/>
    <lineage>
        <taxon>Bacteria</taxon>
        <taxon>Bacillati</taxon>
        <taxon>Actinomycetota</taxon>
        <taxon>Actinomycetes</taxon>
        <taxon>Kitasatosporales</taxon>
        <taxon>Streptomycetaceae</taxon>
        <taxon>Streptomyces</taxon>
    </lineage>
</organism>
<dbReference type="OrthoDB" id="4230912at2"/>
<dbReference type="EMBL" id="CP021121">
    <property type="protein sequence ID" value="ARQ68506.1"/>
    <property type="molecule type" value="Genomic_DNA"/>
</dbReference>